<evidence type="ECO:0000313" key="2">
    <source>
        <dbReference type="Proteomes" id="UP000288805"/>
    </source>
</evidence>
<name>A0A438DZP0_VITVI</name>
<proteinExistence type="predicted"/>
<evidence type="ECO:0000313" key="1">
    <source>
        <dbReference type="EMBL" id="RVW40949.1"/>
    </source>
</evidence>
<organism evidence="1 2">
    <name type="scientific">Vitis vinifera</name>
    <name type="common">Grape</name>
    <dbReference type="NCBI Taxonomy" id="29760"/>
    <lineage>
        <taxon>Eukaryota</taxon>
        <taxon>Viridiplantae</taxon>
        <taxon>Streptophyta</taxon>
        <taxon>Embryophyta</taxon>
        <taxon>Tracheophyta</taxon>
        <taxon>Spermatophyta</taxon>
        <taxon>Magnoliopsida</taxon>
        <taxon>eudicotyledons</taxon>
        <taxon>Gunneridae</taxon>
        <taxon>Pentapetalae</taxon>
        <taxon>rosids</taxon>
        <taxon>Vitales</taxon>
        <taxon>Vitaceae</taxon>
        <taxon>Viteae</taxon>
        <taxon>Vitis</taxon>
    </lineage>
</organism>
<dbReference type="EMBL" id="QGNW01001448">
    <property type="protein sequence ID" value="RVW40949.1"/>
    <property type="molecule type" value="Genomic_DNA"/>
</dbReference>
<protein>
    <recommendedName>
        <fullName evidence="3">Retrotransposon gag domain-containing protein</fullName>
    </recommendedName>
</protein>
<gene>
    <name evidence="1" type="ORF">CK203_076984</name>
</gene>
<reference evidence="1 2" key="1">
    <citation type="journal article" date="2018" name="PLoS Genet.">
        <title>Population sequencing reveals clonal diversity and ancestral inbreeding in the grapevine cultivar Chardonnay.</title>
        <authorList>
            <person name="Roach M.J."/>
            <person name="Johnson D.L."/>
            <person name="Bohlmann J."/>
            <person name="van Vuuren H.J."/>
            <person name="Jones S.J."/>
            <person name="Pretorius I.S."/>
            <person name="Schmidt S.A."/>
            <person name="Borneman A.R."/>
        </authorList>
    </citation>
    <scope>NUCLEOTIDE SEQUENCE [LARGE SCALE GENOMIC DNA]</scope>
    <source>
        <strain evidence="2">cv. Chardonnay</strain>
        <tissue evidence="1">Leaf</tissue>
    </source>
</reference>
<dbReference type="AlphaFoldDB" id="A0A438DZP0"/>
<sequence length="179" mass="20072">MAQKRNEGQVDCLEKEVGEIKEEMQCLPGMEKTVMDLAQNWGGGGGMASDETRRGGNGEWRGSRQVEMPVFTVENPDGWIFRANRYFVTYGLTEEKKLVTATMSLDEDALSCATIRTVAAYRREFEILATPLKGISEEVMESMFMNGLLLEIQAELRLLQPYGLGHLMEMAPNELKIGI</sequence>
<dbReference type="Proteomes" id="UP000288805">
    <property type="component" value="Unassembled WGS sequence"/>
</dbReference>
<comment type="caution">
    <text evidence="1">The sequence shown here is derived from an EMBL/GenBank/DDBJ whole genome shotgun (WGS) entry which is preliminary data.</text>
</comment>
<evidence type="ECO:0008006" key="3">
    <source>
        <dbReference type="Google" id="ProtNLM"/>
    </source>
</evidence>
<accession>A0A438DZP0</accession>